<dbReference type="FunCoup" id="B9RBI6">
    <property type="interactions" value="1082"/>
</dbReference>
<dbReference type="Proteomes" id="UP000008311">
    <property type="component" value="Unassembled WGS sequence"/>
</dbReference>
<dbReference type="FunFam" id="1.25.40.10:FF:000470">
    <property type="entry name" value="Pentatricopeptide repeat-containing protein At5g66520"/>
    <property type="match status" value="1"/>
</dbReference>
<dbReference type="InterPro" id="IPR002885">
    <property type="entry name" value="PPR_rpt"/>
</dbReference>
<dbReference type="InterPro" id="IPR011990">
    <property type="entry name" value="TPR-like_helical_dom_sf"/>
</dbReference>
<dbReference type="InParanoid" id="B9RBI6"/>
<sequence>MELAFKIYENKTGQTNSEHLLELLSKPPYYCKTDYSYHLPLQMKKGTNTSIIMDMVDKCTSMTQLKQIHAQMILTSRISDHFAASRLLSFCALSNSRDINYAIKLFKSIQDPNIFMWNTIIRALANSSNPDQALFFYIQMLRLGVCPNKYTFPFLLKGCSFCSIQSCKQIHTHVLKFGSDLDLHVVNRLVRVYSIFSDLTDAWKLFGEFPERDLSIWTTMISGYAQNFCANEALVLFERMVAEGFEPNGPTIASVLSVCARSGSLDLGERIHGFMIERGVEIGVILGTALVHMYAKNGKILVARKLFDSMTEKNVATWNAMLCGLASHGHAEEALSLFWKLEKEHIVPIDATFVGVLSACCHAGLIDVGRRIFYSMKESYGSGRIKGTCIVICCSQDLFYRPILKDEVESGYY</sequence>
<dbReference type="eggNOG" id="KOG4197">
    <property type="taxonomic scope" value="Eukaryota"/>
</dbReference>
<dbReference type="FunFam" id="1.25.40.10:FF:000031">
    <property type="entry name" value="Pentatricopeptide repeat-containing protein mitochondrial"/>
    <property type="match status" value="1"/>
</dbReference>
<dbReference type="Pfam" id="PF01535">
    <property type="entry name" value="PPR"/>
    <property type="match status" value="2"/>
</dbReference>
<proteinExistence type="predicted"/>
<dbReference type="NCBIfam" id="TIGR00756">
    <property type="entry name" value="PPR"/>
    <property type="match status" value="4"/>
</dbReference>
<reference evidence="4" key="1">
    <citation type="journal article" date="2010" name="Nat. Biotechnol.">
        <title>Draft genome sequence of the oilseed species Ricinus communis.</title>
        <authorList>
            <person name="Chan A.P."/>
            <person name="Crabtree J."/>
            <person name="Zhao Q."/>
            <person name="Lorenzi H."/>
            <person name="Orvis J."/>
            <person name="Puiu D."/>
            <person name="Melake-Berhan A."/>
            <person name="Jones K.M."/>
            <person name="Redman J."/>
            <person name="Chen G."/>
            <person name="Cahoon E.B."/>
            <person name="Gedil M."/>
            <person name="Stanke M."/>
            <person name="Haas B.J."/>
            <person name="Wortman J.R."/>
            <person name="Fraser-Liggett C.M."/>
            <person name="Ravel J."/>
            <person name="Rabinowicz P.D."/>
        </authorList>
    </citation>
    <scope>NUCLEOTIDE SEQUENCE [LARGE SCALE GENOMIC DNA]</scope>
    <source>
        <strain evidence="4">cv. Hale</strain>
    </source>
</reference>
<dbReference type="InterPro" id="IPR046960">
    <property type="entry name" value="PPR_At4g14850-like_plant"/>
</dbReference>
<keyword evidence="1" id="KW-0677">Repeat</keyword>
<protein>
    <submittedName>
        <fullName evidence="3">Pentatricopeptide repeat-containing protein, putative</fullName>
    </submittedName>
</protein>
<feature type="repeat" description="PPR" evidence="2">
    <location>
        <begin position="113"/>
        <end position="147"/>
    </location>
</feature>
<dbReference type="EMBL" id="EQ973774">
    <property type="protein sequence ID" value="EEF50907.1"/>
    <property type="molecule type" value="Genomic_DNA"/>
</dbReference>
<accession>B9RBI6</accession>
<keyword evidence="4" id="KW-1185">Reference proteome</keyword>
<dbReference type="PROSITE" id="PS51375">
    <property type="entry name" value="PPR"/>
    <property type="match status" value="3"/>
</dbReference>
<evidence type="ECO:0000256" key="1">
    <source>
        <dbReference type="ARBA" id="ARBA00022737"/>
    </source>
</evidence>
<dbReference type="AlphaFoldDB" id="B9RBI6"/>
<dbReference type="GO" id="GO:0009451">
    <property type="term" value="P:RNA modification"/>
    <property type="evidence" value="ECO:0007669"/>
    <property type="project" value="InterPro"/>
</dbReference>
<organism evidence="3 4">
    <name type="scientific">Ricinus communis</name>
    <name type="common">Castor bean</name>
    <dbReference type="NCBI Taxonomy" id="3988"/>
    <lineage>
        <taxon>Eukaryota</taxon>
        <taxon>Viridiplantae</taxon>
        <taxon>Streptophyta</taxon>
        <taxon>Embryophyta</taxon>
        <taxon>Tracheophyta</taxon>
        <taxon>Spermatophyta</taxon>
        <taxon>Magnoliopsida</taxon>
        <taxon>eudicotyledons</taxon>
        <taxon>Gunneridae</taxon>
        <taxon>Pentapetalae</taxon>
        <taxon>rosids</taxon>
        <taxon>fabids</taxon>
        <taxon>Malpighiales</taxon>
        <taxon>Euphorbiaceae</taxon>
        <taxon>Acalyphoideae</taxon>
        <taxon>Acalypheae</taxon>
        <taxon>Ricinus</taxon>
    </lineage>
</organism>
<dbReference type="Gene3D" id="1.25.40.10">
    <property type="entry name" value="Tetratricopeptide repeat domain"/>
    <property type="match status" value="3"/>
</dbReference>
<dbReference type="Pfam" id="PF13041">
    <property type="entry name" value="PPR_2"/>
    <property type="match status" value="2"/>
</dbReference>
<name>B9RBI6_RICCO</name>
<evidence type="ECO:0000313" key="4">
    <source>
        <dbReference type="Proteomes" id="UP000008311"/>
    </source>
</evidence>
<feature type="repeat" description="PPR" evidence="2">
    <location>
        <begin position="314"/>
        <end position="348"/>
    </location>
</feature>
<dbReference type="PANTHER" id="PTHR24015">
    <property type="entry name" value="OS07G0578800 PROTEIN-RELATED"/>
    <property type="match status" value="1"/>
</dbReference>
<evidence type="ECO:0000256" key="2">
    <source>
        <dbReference type="PROSITE-ProRule" id="PRU00708"/>
    </source>
</evidence>
<evidence type="ECO:0000313" key="3">
    <source>
        <dbReference type="EMBL" id="EEF50907.1"/>
    </source>
</evidence>
<dbReference type="PANTHER" id="PTHR24015:SF548">
    <property type="entry name" value="OS08G0340900 PROTEIN"/>
    <property type="match status" value="1"/>
</dbReference>
<gene>
    <name evidence="3" type="ORF">RCOM_1677200</name>
</gene>
<feature type="repeat" description="PPR" evidence="2">
    <location>
        <begin position="213"/>
        <end position="247"/>
    </location>
</feature>
<dbReference type="GO" id="GO:0003723">
    <property type="term" value="F:RNA binding"/>
    <property type="evidence" value="ECO:0007669"/>
    <property type="project" value="InterPro"/>
</dbReference>